<dbReference type="Proteomes" id="UP000811619">
    <property type="component" value="Unassembled WGS sequence"/>
</dbReference>
<keyword evidence="2" id="KW-1185">Reference proteome</keyword>
<evidence type="ECO:0000313" key="1">
    <source>
        <dbReference type="EMBL" id="KAG5926963.1"/>
    </source>
</evidence>
<evidence type="ECO:0000313" key="2">
    <source>
        <dbReference type="Proteomes" id="UP000811619"/>
    </source>
</evidence>
<organism evidence="1 2">
    <name type="scientific">Claviceps africana</name>
    <dbReference type="NCBI Taxonomy" id="83212"/>
    <lineage>
        <taxon>Eukaryota</taxon>
        <taxon>Fungi</taxon>
        <taxon>Dikarya</taxon>
        <taxon>Ascomycota</taxon>
        <taxon>Pezizomycotina</taxon>
        <taxon>Sordariomycetes</taxon>
        <taxon>Hypocreomycetidae</taxon>
        <taxon>Hypocreales</taxon>
        <taxon>Clavicipitaceae</taxon>
        <taxon>Claviceps</taxon>
    </lineage>
</organism>
<comment type="caution">
    <text evidence="1">The sequence shown here is derived from an EMBL/GenBank/DDBJ whole genome shotgun (WGS) entry which is preliminary data.</text>
</comment>
<dbReference type="EMBL" id="SRPY01000221">
    <property type="protein sequence ID" value="KAG5926963.1"/>
    <property type="molecule type" value="Genomic_DNA"/>
</dbReference>
<reference evidence="1" key="1">
    <citation type="journal article" date="2020" name="bioRxiv">
        <title>Whole genome comparisons of ergot fungi reveals the divergence and evolution of species within the genus Claviceps are the result of varying mechanisms driving genome evolution and host range expansion.</title>
        <authorList>
            <person name="Wyka S.A."/>
            <person name="Mondo S.J."/>
            <person name="Liu M."/>
            <person name="Dettman J."/>
            <person name="Nalam V."/>
            <person name="Broders K.D."/>
        </authorList>
    </citation>
    <scope>NUCLEOTIDE SEQUENCE</scope>
    <source>
        <strain evidence="1">CCC 489</strain>
    </source>
</reference>
<protein>
    <submittedName>
        <fullName evidence="1">Uncharacterized protein</fullName>
    </submittedName>
</protein>
<gene>
    <name evidence="1" type="ORF">E4U42_002761</name>
</gene>
<proteinExistence type="predicted"/>
<accession>A0A8K0NJI4</accession>
<dbReference type="AlphaFoldDB" id="A0A8K0NJI4"/>
<name>A0A8K0NJI4_9HYPO</name>
<sequence>MSTGRLFRWAAEDRVVDLVSRPMKQTNRAVTSLEAARSIVDLSQKTTTCVTLTHSLRLQAL</sequence>